<keyword evidence="3 6" id="KW-0863">Zinc-finger</keyword>
<keyword evidence="2" id="KW-0479">Metal-binding</keyword>
<dbReference type="Pfam" id="PF13359">
    <property type="entry name" value="DDE_Tnp_4"/>
    <property type="match status" value="1"/>
</dbReference>
<feature type="region of interest" description="Disordered" evidence="7">
    <location>
        <begin position="170"/>
        <end position="203"/>
    </location>
</feature>
<evidence type="ECO:0000256" key="3">
    <source>
        <dbReference type="ARBA" id="ARBA00022771"/>
    </source>
</evidence>
<dbReference type="KEGG" id="aten:116298355"/>
<proteinExistence type="predicted"/>
<evidence type="ECO:0000256" key="5">
    <source>
        <dbReference type="ARBA" id="ARBA00023125"/>
    </source>
</evidence>
<evidence type="ECO:0000256" key="4">
    <source>
        <dbReference type="ARBA" id="ARBA00022833"/>
    </source>
</evidence>
<feature type="compositionally biased region" description="Polar residues" evidence="7">
    <location>
        <begin position="170"/>
        <end position="180"/>
    </location>
</feature>
<evidence type="ECO:0000256" key="6">
    <source>
        <dbReference type="PROSITE-ProRule" id="PRU00309"/>
    </source>
</evidence>
<dbReference type="InParanoid" id="A0A6P8IB74"/>
<dbReference type="SUPFAM" id="SSF57716">
    <property type="entry name" value="Glucocorticoid receptor-like (DNA-binding domain)"/>
    <property type="match status" value="1"/>
</dbReference>
<dbReference type="Pfam" id="PF13613">
    <property type="entry name" value="HTH_Tnp_4"/>
    <property type="match status" value="1"/>
</dbReference>
<accession>A0A6P8IB74</accession>
<sequence length="523" mass="59615">MVLCLFVDCNAKSGRDKGISFFRVPTVIKNQGEEAEELSIERRTKWISAMSRADLTETVVLNNRVCSRHFVSGSPAASWDRYNVDWVPTLHLGKPQVKVNAKDDAETVLARSERARSCRKKRIELAEQEMAKKRLCLQEKGETVRSIIFTGPESKNNDLSCFVTDNITSETQTDMQTNDSDSLDTFEYQEPKSQEASTQTEVTETFEASTQSEEFEYMYTKTIHGFTENDFQDDEKVNFYTGLPSYEILHFVFEHVSPFVSRRSQVLSRFQEFIIVLIKLRLDVPLQDLAYRFNVSLPTVSRTFKAWLAAMDVRLSPLLHWPDRESLIRTMPQCFQFSFGTRTTVIIDCFELFIEKPTNLLARAQTFSSYKHHNTIKVLVGVTPQGTICFVSEAWGGRTSDKFLTENSGILEKLVPGDMVMADRGFTIHESVAFKRAKLVIPAFTKGKKQLDPFDVEHTRGIANVRIHVERVIGLLRRKFTILQGTLPTDFLMSNPDSIPLIDNILRVCSALVNLCPPIVPFD</sequence>
<dbReference type="AlphaFoldDB" id="A0A6P8IB74"/>
<dbReference type="PANTHER" id="PTHR23080">
    <property type="entry name" value="THAP DOMAIN PROTEIN"/>
    <property type="match status" value="1"/>
</dbReference>
<keyword evidence="9" id="KW-1185">Reference proteome</keyword>
<feature type="domain" description="THAP-type" evidence="8">
    <location>
        <begin position="1"/>
        <end position="91"/>
    </location>
</feature>
<evidence type="ECO:0000256" key="2">
    <source>
        <dbReference type="ARBA" id="ARBA00022723"/>
    </source>
</evidence>
<dbReference type="RefSeq" id="XP_031562632.1">
    <property type="nucleotide sequence ID" value="XM_031706772.1"/>
</dbReference>
<dbReference type="PROSITE" id="PS50950">
    <property type="entry name" value="ZF_THAP"/>
    <property type="match status" value="1"/>
</dbReference>
<dbReference type="OrthoDB" id="5954299at2759"/>
<dbReference type="PANTHER" id="PTHR23080:SF144">
    <property type="entry name" value="SPINDLE AND KINETOCHORE ASSOCIATED COMPLEX SUBUNIT 3"/>
    <property type="match status" value="1"/>
</dbReference>
<protein>
    <submittedName>
        <fullName evidence="10">Uncharacterized protein LOC116298355</fullName>
    </submittedName>
</protein>
<dbReference type="InterPro" id="IPR006612">
    <property type="entry name" value="THAP_Znf"/>
</dbReference>
<keyword evidence="5 6" id="KW-0238">DNA-binding</keyword>
<evidence type="ECO:0000259" key="8">
    <source>
        <dbReference type="PROSITE" id="PS50950"/>
    </source>
</evidence>
<comment type="cofactor">
    <cofactor evidence="1">
        <name>a divalent metal cation</name>
        <dbReference type="ChEBI" id="CHEBI:60240"/>
    </cofactor>
</comment>
<dbReference type="SMART" id="SM00980">
    <property type="entry name" value="THAP"/>
    <property type="match status" value="1"/>
</dbReference>
<dbReference type="GO" id="GO:0003677">
    <property type="term" value="F:DNA binding"/>
    <property type="evidence" value="ECO:0007669"/>
    <property type="project" value="UniProtKB-UniRule"/>
</dbReference>
<evidence type="ECO:0000256" key="1">
    <source>
        <dbReference type="ARBA" id="ARBA00001968"/>
    </source>
</evidence>
<evidence type="ECO:0000313" key="9">
    <source>
        <dbReference type="Proteomes" id="UP000515163"/>
    </source>
</evidence>
<evidence type="ECO:0000256" key="7">
    <source>
        <dbReference type="SAM" id="MobiDB-lite"/>
    </source>
</evidence>
<reference evidence="10" key="1">
    <citation type="submission" date="2025-08" db="UniProtKB">
        <authorList>
            <consortium name="RefSeq"/>
        </authorList>
    </citation>
    <scope>IDENTIFICATION</scope>
</reference>
<feature type="compositionally biased region" description="Polar residues" evidence="7">
    <location>
        <begin position="194"/>
        <end position="203"/>
    </location>
</feature>
<organism evidence="9 10">
    <name type="scientific">Actinia tenebrosa</name>
    <name type="common">Australian red waratah sea anemone</name>
    <dbReference type="NCBI Taxonomy" id="6105"/>
    <lineage>
        <taxon>Eukaryota</taxon>
        <taxon>Metazoa</taxon>
        <taxon>Cnidaria</taxon>
        <taxon>Anthozoa</taxon>
        <taxon>Hexacorallia</taxon>
        <taxon>Actiniaria</taxon>
        <taxon>Actiniidae</taxon>
        <taxon>Actinia</taxon>
    </lineage>
</organism>
<dbReference type="Proteomes" id="UP000515163">
    <property type="component" value="Unplaced"/>
</dbReference>
<dbReference type="InterPro" id="IPR027806">
    <property type="entry name" value="HARBI1_dom"/>
</dbReference>
<dbReference type="GeneID" id="116298355"/>
<keyword evidence="4" id="KW-0862">Zinc</keyword>
<dbReference type="Pfam" id="PF05485">
    <property type="entry name" value="THAP"/>
    <property type="match status" value="1"/>
</dbReference>
<evidence type="ECO:0000313" key="10">
    <source>
        <dbReference type="RefSeq" id="XP_031562632.1"/>
    </source>
</evidence>
<dbReference type="GO" id="GO:0008270">
    <property type="term" value="F:zinc ion binding"/>
    <property type="evidence" value="ECO:0007669"/>
    <property type="project" value="UniProtKB-KW"/>
</dbReference>
<dbReference type="InterPro" id="IPR027805">
    <property type="entry name" value="Transposase_HTH_dom"/>
</dbReference>
<gene>
    <name evidence="10" type="primary">LOC116298355</name>
</gene>
<name>A0A6P8IB74_ACTTE</name>